<sequence length="193" mass="21061">MQRLRIPALVLIGLGILTVLIGIAFLQGQFAAVQPLFGIVFLAAGLVMSIGAVSSIGSTQKPSAAADYELIVCPNCHKETLTTAANKNSWCTDCERKKRARLQIAGLTFLLVIALPLTLQLTRQNQDIREQAAEQKTNAPLCDPGTWQPETCACGTWKNSNDCSEDEFSRNCNNQAFCCKTPESGVWECRLLE</sequence>
<protein>
    <submittedName>
        <fullName evidence="2">Uncharacterized protein</fullName>
    </submittedName>
</protein>
<comment type="caution">
    <text evidence="2">The sequence shown here is derived from an EMBL/GenBank/DDBJ whole genome shotgun (WGS) entry which is preliminary data.</text>
</comment>
<evidence type="ECO:0000256" key="1">
    <source>
        <dbReference type="SAM" id="Phobius"/>
    </source>
</evidence>
<dbReference type="AlphaFoldDB" id="A0A0G1CHQ7"/>
<evidence type="ECO:0000313" key="2">
    <source>
        <dbReference type="EMBL" id="KKS85052.1"/>
    </source>
</evidence>
<dbReference type="Proteomes" id="UP000034543">
    <property type="component" value="Unassembled WGS sequence"/>
</dbReference>
<proteinExistence type="predicted"/>
<evidence type="ECO:0000313" key="3">
    <source>
        <dbReference type="Proteomes" id="UP000034543"/>
    </source>
</evidence>
<keyword evidence="1" id="KW-1133">Transmembrane helix</keyword>
<keyword evidence="1" id="KW-0472">Membrane</keyword>
<dbReference type="STRING" id="1618436.UV59_C0011G0008"/>
<feature type="transmembrane region" description="Helical" evidence="1">
    <location>
        <begin position="104"/>
        <end position="121"/>
    </location>
</feature>
<keyword evidence="1" id="KW-0812">Transmembrane</keyword>
<feature type="transmembrane region" description="Helical" evidence="1">
    <location>
        <begin position="7"/>
        <end position="26"/>
    </location>
</feature>
<feature type="transmembrane region" description="Helical" evidence="1">
    <location>
        <begin position="32"/>
        <end position="53"/>
    </location>
</feature>
<name>A0A0G1CHQ7_9BACT</name>
<gene>
    <name evidence="2" type="ORF">UV59_C0011G0008</name>
</gene>
<organism evidence="2 3">
    <name type="scientific">Candidatus Gottesmanbacteria bacterium GW2011_GWA1_43_11</name>
    <dbReference type="NCBI Taxonomy" id="1618436"/>
    <lineage>
        <taxon>Bacteria</taxon>
        <taxon>Candidatus Gottesmaniibacteriota</taxon>
    </lineage>
</organism>
<dbReference type="EMBL" id="LCFB01000011">
    <property type="protein sequence ID" value="KKS85052.1"/>
    <property type="molecule type" value="Genomic_DNA"/>
</dbReference>
<accession>A0A0G1CHQ7</accession>
<reference evidence="2 3" key="1">
    <citation type="journal article" date="2015" name="Nature">
        <title>rRNA introns, odd ribosomes, and small enigmatic genomes across a large radiation of phyla.</title>
        <authorList>
            <person name="Brown C.T."/>
            <person name="Hug L.A."/>
            <person name="Thomas B.C."/>
            <person name="Sharon I."/>
            <person name="Castelle C.J."/>
            <person name="Singh A."/>
            <person name="Wilkins M.J."/>
            <person name="Williams K.H."/>
            <person name="Banfield J.F."/>
        </authorList>
    </citation>
    <scope>NUCLEOTIDE SEQUENCE [LARGE SCALE GENOMIC DNA]</scope>
</reference>